<evidence type="ECO:0000313" key="6">
    <source>
        <dbReference type="Proteomes" id="UP001162741"/>
    </source>
</evidence>
<dbReference type="InterPro" id="IPR058625">
    <property type="entry name" value="MdtA-like_BSH"/>
</dbReference>
<keyword evidence="6" id="KW-1185">Reference proteome</keyword>
<dbReference type="Proteomes" id="UP001162741">
    <property type="component" value="Chromosome"/>
</dbReference>
<name>A0ABY6IZB3_9BACT</name>
<proteinExistence type="inferred from homology"/>
<evidence type="ECO:0000259" key="3">
    <source>
        <dbReference type="Pfam" id="PF25954"/>
    </source>
</evidence>
<protein>
    <submittedName>
        <fullName evidence="5">Efflux RND transporter periplasmic adaptor subunit</fullName>
    </submittedName>
</protein>
<evidence type="ECO:0000259" key="2">
    <source>
        <dbReference type="Pfam" id="PF25917"/>
    </source>
</evidence>
<dbReference type="EMBL" id="CP107006">
    <property type="protein sequence ID" value="UYQ92749.1"/>
    <property type="molecule type" value="Genomic_DNA"/>
</dbReference>
<dbReference type="Gene3D" id="2.40.420.20">
    <property type="match status" value="1"/>
</dbReference>
<dbReference type="Gene3D" id="2.40.30.170">
    <property type="match status" value="1"/>
</dbReference>
<evidence type="ECO:0000256" key="1">
    <source>
        <dbReference type="ARBA" id="ARBA00009477"/>
    </source>
</evidence>
<dbReference type="PANTHER" id="PTHR30469">
    <property type="entry name" value="MULTIDRUG RESISTANCE PROTEIN MDTA"/>
    <property type="match status" value="1"/>
</dbReference>
<dbReference type="Gene3D" id="2.40.50.100">
    <property type="match status" value="1"/>
</dbReference>
<dbReference type="Pfam" id="PF25954">
    <property type="entry name" value="Beta-barrel_RND_2"/>
    <property type="match status" value="1"/>
</dbReference>
<dbReference type="Pfam" id="PF25989">
    <property type="entry name" value="YknX_C"/>
    <property type="match status" value="1"/>
</dbReference>
<dbReference type="Pfam" id="PF25917">
    <property type="entry name" value="BSH_RND"/>
    <property type="match status" value="1"/>
</dbReference>
<dbReference type="NCBIfam" id="TIGR01730">
    <property type="entry name" value="RND_mfp"/>
    <property type="match status" value="1"/>
</dbReference>
<dbReference type="InterPro" id="IPR058792">
    <property type="entry name" value="Beta-barrel_RND_2"/>
</dbReference>
<dbReference type="PANTHER" id="PTHR30469:SF15">
    <property type="entry name" value="HLYD FAMILY OF SECRETION PROTEINS"/>
    <property type="match status" value="1"/>
</dbReference>
<reference evidence="5" key="1">
    <citation type="submission" date="2022-10" db="EMBL/GenBank/DDBJ databases">
        <title>Chitinophaga sp. nov., isolated from soil.</title>
        <authorList>
            <person name="Jeon C.O."/>
        </authorList>
    </citation>
    <scope>NUCLEOTIDE SEQUENCE</scope>
    <source>
        <strain evidence="5">R8</strain>
    </source>
</reference>
<evidence type="ECO:0000259" key="4">
    <source>
        <dbReference type="Pfam" id="PF25989"/>
    </source>
</evidence>
<comment type="similarity">
    <text evidence="1">Belongs to the membrane fusion protein (MFP) (TC 8.A.1) family.</text>
</comment>
<feature type="domain" description="Multidrug resistance protein MdtA-like barrel-sandwich hybrid" evidence="2">
    <location>
        <begin position="76"/>
        <end position="197"/>
    </location>
</feature>
<dbReference type="InterPro" id="IPR058637">
    <property type="entry name" value="YknX-like_C"/>
</dbReference>
<organism evidence="5 6">
    <name type="scientific">Chitinophaga horti</name>
    <dbReference type="NCBI Taxonomy" id="2920382"/>
    <lineage>
        <taxon>Bacteria</taxon>
        <taxon>Pseudomonadati</taxon>
        <taxon>Bacteroidota</taxon>
        <taxon>Chitinophagia</taxon>
        <taxon>Chitinophagales</taxon>
        <taxon>Chitinophagaceae</taxon>
        <taxon>Chitinophaga</taxon>
    </lineage>
</organism>
<sequence length="354" mass="38793">MKKVIIYGLITIGALALIMWKLSANKKENTEKTEFVKQSNTGEVPVLVEKAARTEFDRQFAANGNFAPVRELTYLSETSGRITKLLVDEGAFVSQGQMLARVDDELLNTDLKSNEVSLKQLKVDMERNEAALKNGGVTQKQYDDAKLQYELAIAKVESASRRVKDTYVKAPIQGTINKKYVELGSYLTPGTKMFDIVDVSRLKLAVSVPEAQVINLKVGQTVKVTSNVYPEVNYTGKITFIASKGDNTLNYPVEMEISNVSGKPLKAGMYGTALFEMPKMEPAMLVSRAAFVGGVNSNTVYVMEGNTAKLRKVVAGRIFGDRVEIRDGLNEGETVITSGQINLTDGAKVTVQAK</sequence>
<gene>
    <name evidence="5" type="ORF">MKQ68_21965</name>
</gene>
<feature type="domain" description="CusB-like beta-barrel" evidence="3">
    <location>
        <begin position="204"/>
        <end position="275"/>
    </location>
</feature>
<dbReference type="InterPro" id="IPR006143">
    <property type="entry name" value="RND_pump_MFP"/>
</dbReference>
<accession>A0ABY6IZB3</accession>
<dbReference type="Gene3D" id="1.10.287.470">
    <property type="entry name" value="Helix hairpin bin"/>
    <property type="match status" value="1"/>
</dbReference>
<dbReference type="SUPFAM" id="SSF111369">
    <property type="entry name" value="HlyD-like secretion proteins"/>
    <property type="match status" value="1"/>
</dbReference>
<evidence type="ECO:0000313" key="5">
    <source>
        <dbReference type="EMBL" id="UYQ92749.1"/>
    </source>
</evidence>
<feature type="domain" description="YknX-like C-terminal permuted SH3-like" evidence="4">
    <location>
        <begin position="295"/>
        <end position="351"/>
    </location>
</feature>
<dbReference type="RefSeq" id="WP_264280959.1">
    <property type="nucleotide sequence ID" value="NZ_CP107006.1"/>
</dbReference>